<dbReference type="STRING" id="390270.SAMN04488005_2465"/>
<dbReference type="EMBL" id="FOYP01000002">
    <property type="protein sequence ID" value="SFR51715.1"/>
    <property type="molecule type" value="Genomic_DNA"/>
</dbReference>
<name>A0A1I6HB54_9RHOB</name>
<dbReference type="GO" id="GO:0044781">
    <property type="term" value="P:bacterial-type flagellum organization"/>
    <property type="evidence" value="ECO:0007669"/>
    <property type="project" value="InterPro"/>
</dbReference>
<dbReference type="InterPro" id="IPR010845">
    <property type="entry name" value="FlaF"/>
</dbReference>
<dbReference type="Pfam" id="PF07309">
    <property type="entry name" value="FlaF"/>
    <property type="match status" value="1"/>
</dbReference>
<proteinExistence type="predicted"/>
<gene>
    <name evidence="1" type="ORF">SAMN04488005_2465</name>
</gene>
<evidence type="ECO:0000313" key="2">
    <source>
        <dbReference type="Proteomes" id="UP000199478"/>
    </source>
</evidence>
<accession>A0A1I6HB54</accession>
<protein>
    <submittedName>
        <fullName evidence="1">Flagellar protein FlaF</fullName>
    </submittedName>
</protein>
<keyword evidence="1" id="KW-0969">Cilium</keyword>
<dbReference type="AlphaFoldDB" id="A0A1I6HB54"/>
<dbReference type="OrthoDB" id="9808944at2"/>
<dbReference type="Proteomes" id="UP000199478">
    <property type="component" value="Unassembled WGS sequence"/>
</dbReference>
<keyword evidence="2" id="KW-1185">Reference proteome</keyword>
<keyword evidence="1" id="KW-0966">Cell projection</keyword>
<keyword evidence="1" id="KW-0282">Flagellum</keyword>
<reference evidence="2" key="1">
    <citation type="submission" date="2016-10" db="EMBL/GenBank/DDBJ databases">
        <authorList>
            <person name="Varghese N."/>
            <person name="Submissions S."/>
        </authorList>
    </citation>
    <scope>NUCLEOTIDE SEQUENCE [LARGE SCALE GENOMIC DNA]</scope>
    <source>
        <strain evidence="2">DSM 26879</strain>
    </source>
</reference>
<dbReference type="NCBIfam" id="NF009435">
    <property type="entry name" value="PRK12794.1"/>
    <property type="match status" value="1"/>
</dbReference>
<organism evidence="1 2">
    <name type="scientific">Yoonia tamlensis</name>
    <dbReference type="NCBI Taxonomy" id="390270"/>
    <lineage>
        <taxon>Bacteria</taxon>
        <taxon>Pseudomonadati</taxon>
        <taxon>Pseudomonadota</taxon>
        <taxon>Alphaproteobacteria</taxon>
        <taxon>Rhodobacterales</taxon>
        <taxon>Paracoccaceae</taxon>
        <taxon>Yoonia</taxon>
    </lineage>
</organism>
<sequence length="144" mass="15957">MPNSPRKTRASFEFVPEGHHVNVIDQARQAYAPTQVSIRTDRSVEAQLVSQVTARLRAAMARQPANFPGLASAVHDNRRMWTTMAVDVAGNENALPSALRAQIFYLAEFTEHHSRRVLRREADATALIDINTAILRGLNGRAAN</sequence>
<evidence type="ECO:0000313" key="1">
    <source>
        <dbReference type="EMBL" id="SFR51715.1"/>
    </source>
</evidence>